<evidence type="ECO:0000313" key="1">
    <source>
        <dbReference type="EMBL" id="MBW0590864.1"/>
    </source>
</evidence>
<gene>
    <name evidence="1" type="ORF">O181_130579</name>
</gene>
<accession>A0A9Q3L188</accession>
<feature type="non-terminal residue" evidence="1">
    <location>
        <position position="1"/>
    </location>
</feature>
<sequence>ETMMPPPSLPSPPLPLTILMLLRRPQDMPLMPPSTPLMPNPFSAAYHPYSQVLDT</sequence>
<reference evidence="1" key="1">
    <citation type="submission" date="2021-03" db="EMBL/GenBank/DDBJ databases">
        <title>Draft genome sequence of rust myrtle Austropuccinia psidii MF-1, a brazilian biotype.</title>
        <authorList>
            <person name="Quecine M.C."/>
            <person name="Pachon D.M.R."/>
            <person name="Bonatelli M.L."/>
            <person name="Correr F.H."/>
            <person name="Franceschini L.M."/>
            <person name="Leite T.F."/>
            <person name="Margarido G.R.A."/>
            <person name="Almeida C.A."/>
            <person name="Ferrarezi J.A."/>
            <person name="Labate C.A."/>
        </authorList>
    </citation>
    <scope>NUCLEOTIDE SEQUENCE</scope>
    <source>
        <strain evidence="1">MF-1</strain>
    </source>
</reference>
<keyword evidence="2" id="KW-1185">Reference proteome</keyword>
<dbReference type="EMBL" id="AVOT02140332">
    <property type="protein sequence ID" value="MBW0590864.1"/>
    <property type="molecule type" value="Genomic_DNA"/>
</dbReference>
<proteinExistence type="predicted"/>
<evidence type="ECO:0000313" key="2">
    <source>
        <dbReference type="Proteomes" id="UP000765509"/>
    </source>
</evidence>
<organism evidence="1 2">
    <name type="scientific">Austropuccinia psidii MF-1</name>
    <dbReference type="NCBI Taxonomy" id="1389203"/>
    <lineage>
        <taxon>Eukaryota</taxon>
        <taxon>Fungi</taxon>
        <taxon>Dikarya</taxon>
        <taxon>Basidiomycota</taxon>
        <taxon>Pucciniomycotina</taxon>
        <taxon>Pucciniomycetes</taxon>
        <taxon>Pucciniales</taxon>
        <taxon>Sphaerophragmiaceae</taxon>
        <taxon>Austropuccinia</taxon>
    </lineage>
</organism>
<comment type="caution">
    <text evidence="1">The sequence shown here is derived from an EMBL/GenBank/DDBJ whole genome shotgun (WGS) entry which is preliminary data.</text>
</comment>
<dbReference type="Proteomes" id="UP000765509">
    <property type="component" value="Unassembled WGS sequence"/>
</dbReference>
<protein>
    <submittedName>
        <fullName evidence="1">Uncharacterized protein</fullName>
    </submittedName>
</protein>
<name>A0A9Q3L188_9BASI</name>
<dbReference type="AlphaFoldDB" id="A0A9Q3L188"/>